<evidence type="ECO:0000256" key="4">
    <source>
        <dbReference type="ARBA" id="ARBA00022448"/>
    </source>
</evidence>
<keyword evidence="5 9" id="KW-0349">Heme</keyword>
<dbReference type="Gene3D" id="1.10.490.10">
    <property type="entry name" value="Globins"/>
    <property type="match status" value="2"/>
</dbReference>
<dbReference type="Pfam" id="PF00042">
    <property type="entry name" value="Globin"/>
    <property type="match status" value="2"/>
</dbReference>
<organism evidence="11 12">
    <name type="scientific">Cyprinus carpio carpio</name>
    <dbReference type="NCBI Taxonomy" id="630221"/>
    <lineage>
        <taxon>Eukaryota</taxon>
        <taxon>Metazoa</taxon>
        <taxon>Chordata</taxon>
        <taxon>Craniata</taxon>
        <taxon>Vertebrata</taxon>
        <taxon>Euteleostomi</taxon>
        <taxon>Actinopterygii</taxon>
        <taxon>Neopterygii</taxon>
        <taxon>Teleostei</taxon>
        <taxon>Ostariophysi</taxon>
        <taxon>Cypriniformes</taxon>
        <taxon>Cyprinidae</taxon>
        <taxon>Cyprininae</taxon>
        <taxon>Cyprinus</taxon>
    </lineage>
</organism>
<dbReference type="GO" id="GO:0019825">
    <property type="term" value="F:oxygen binding"/>
    <property type="evidence" value="ECO:0007669"/>
    <property type="project" value="InterPro"/>
</dbReference>
<dbReference type="GO" id="GO:0042744">
    <property type="term" value="P:hydrogen peroxide catabolic process"/>
    <property type="evidence" value="ECO:0007669"/>
    <property type="project" value="TreeGrafter"/>
</dbReference>
<dbReference type="InterPro" id="IPR000971">
    <property type="entry name" value="Globin"/>
</dbReference>
<keyword evidence="6 9" id="KW-0561">Oxygen transport</keyword>
<evidence type="ECO:0000256" key="8">
    <source>
        <dbReference type="ARBA" id="ARBA00023004"/>
    </source>
</evidence>
<evidence type="ECO:0000256" key="9">
    <source>
        <dbReference type="RuleBase" id="RU000356"/>
    </source>
</evidence>
<reference evidence="11" key="2">
    <citation type="submission" date="2025-09" db="UniProtKB">
        <authorList>
            <consortium name="Ensembl"/>
        </authorList>
    </citation>
    <scope>IDENTIFICATION</scope>
</reference>
<dbReference type="PANTHER" id="PTHR11442:SF102">
    <property type="entry name" value="HEMOGLOBIN SUBUNIT BETA-1-RELATED"/>
    <property type="match status" value="1"/>
</dbReference>
<dbReference type="CDD" id="cd08925">
    <property type="entry name" value="Hb-beta-like"/>
    <property type="match status" value="2"/>
</dbReference>
<dbReference type="InterPro" id="IPR002337">
    <property type="entry name" value="Hemoglobin_b"/>
</dbReference>
<sequence length="267" mass="29226">MVEWTDAERSAIIGLWGKLNPDELGPQALARCLIVYPWTQRYFASFGNLSSPAAIMGNPKVAAHGRTVMGGLERAIKNMDNIKATYAPLSVMHSEKLHVDPDNFRLLADCITVCAAMKFGPSGFNAERSAIIALWGKLNPDELGPQALARCLIVYPWTQRYFASFGNLSSPAAIMGNPKVAAHGRTVMGGLERAIKNMDNIKATYAPLSVMHSEKLHVDPDNFRLLADCITVCAAMKFGPSGFSPNVQEAWQKFLSVVVSALCRQYH</sequence>
<evidence type="ECO:0000256" key="7">
    <source>
        <dbReference type="ARBA" id="ARBA00022723"/>
    </source>
</evidence>
<dbReference type="InterPro" id="IPR050056">
    <property type="entry name" value="Hemoglobin_oxygen_transport"/>
</dbReference>
<dbReference type="GO" id="GO:0043177">
    <property type="term" value="F:organic acid binding"/>
    <property type="evidence" value="ECO:0007669"/>
    <property type="project" value="TreeGrafter"/>
</dbReference>
<dbReference type="GO" id="GO:0072562">
    <property type="term" value="C:blood microparticle"/>
    <property type="evidence" value="ECO:0007669"/>
    <property type="project" value="TreeGrafter"/>
</dbReference>
<dbReference type="PRINTS" id="PR00814">
    <property type="entry name" value="BETAHAEM"/>
</dbReference>
<dbReference type="SUPFAM" id="SSF46458">
    <property type="entry name" value="Globin-like"/>
    <property type="match status" value="2"/>
</dbReference>
<dbReference type="InterPro" id="IPR012292">
    <property type="entry name" value="Globin/Proto"/>
</dbReference>
<keyword evidence="7" id="KW-0479">Metal-binding</keyword>
<comment type="similarity">
    <text evidence="2 9">Belongs to the globin family.</text>
</comment>
<dbReference type="GO" id="GO:0004601">
    <property type="term" value="F:peroxidase activity"/>
    <property type="evidence" value="ECO:0007669"/>
    <property type="project" value="TreeGrafter"/>
</dbReference>
<name>A0A9J8CMQ1_CYPCA</name>
<dbReference type="GO" id="GO:0005344">
    <property type="term" value="F:oxygen carrier activity"/>
    <property type="evidence" value="ECO:0007669"/>
    <property type="project" value="UniProtKB-KW"/>
</dbReference>
<feature type="domain" description="Globin" evidence="10">
    <location>
        <begin position="122"/>
        <end position="267"/>
    </location>
</feature>
<comment type="function">
    <text evidence="1">Involved in oxygen transport from gills to the various peripheral tissues.</text>
</comment>
<protein>
    <recommendedName>
        <fullName evidence="10">Globin domain-containing protein</fullName>
    </recommendedName>
</protein>
<dbReference type="GeneTree" id="ENSGT00940000157809"/>
<dbReference type="GO" id="GO:0031720">
    <property type="term" value="F:haptoglobin binding"/>
    <property type="evidence" value="ECO:0007669"/>
    <property type="project" value="TreeGrafter"/>
</dbReference>
<dbReference type="AlphaFoldDB" id="A0A9J8CMQ1"/>
<dbReference type="PANTHER" id="PTHR11442">
    <property type="entry name" value="HEMOGLOBIN FAMILY MEMBER"/>
    <property type="match status" value="1"/>
</dbReference>
<keyword evidence="8" id="KW-0408">Iron</keyword>
<comment type="subunit">
    <text evidence="3">Heterotetramer of two alpha chains and two beta chains.</text>
</comment>
<dbReference type="GO" id="GO:0046872">
    <property type="term" value="F:metal ion binding"/>
    <property type="evidence" value="ECO:0007669"/>
    <property type="project" value="UniProtKB-KW"/>
</dbReference>
<dbReference type="Ensembl" id="ENSCCRT00000181085.1">
    <property type="protein sequence ID" value="ENSCCRP00000171139.1"/>
    <property type="gene ID" value="ENSCCRG00000053442.1"/>
</dbReference>
<evidence type="ECO:0000313" key="12">
    <source>
        <dbReference type="Proteomes" id="UP001108240"/>
    </source>
</evidence>
<dbReference type="GO" id="GO:0020037">
    <property type="term" value="F:heme binding"/>
    <property type="evidence" value="ECO:0007669"/>
    <property type="project" value="InterPro"/>
</dbReference>
<keyword evidence="12" id="KW-1185">Reference proteome</keyword>
<evidence type="ECO:0000256" key="2">
    <source>
        <dbReference type="ARBA" id="ARBA00008705"/>
    </source>
</evidence>
<dbReference type="PROSITE" id="PS01033">
    <property type="entry name" value="GLOBIN"/>
    <property type="match status" value="2"/>
</dbReference>
<evidence type="ECO:0000256" key="3">
    <source>
        <dbReference type="ARBA" id="ARBA00011125"/>
    </source>
</evidence>
<evidence type="ECO:0000256" key="1">
    <source>
        <dbReference type="ARBA" id="ARBA00002650"/>
    </source>
</evidence>
<evidence type="ECO:0000259" key="10">
    <source>
        <dbReference type="PROSITE" id="PS01033"/>
    </source>
</evidence>
<dbReference type="Proteomes" id="UP001108240">
    <property type="component" value="Unplaced"/>
</dbReference>
<evidence type="ECO:0000313" key="11">
    <source>
        <dbReference type="Ensembl" id="ENSCCRP00000171139.1"/>
    </source>
</evidence>
<dbReference type="GO" id="GO:0005833">
    <property type="term" value="C:hemoglobin complex"/>
    <property type="evidence" value="ECO:0007669"/>
    <property type="project" value="InterPro"/>
</dbReference>
<evidence type="ECO:0000256" key="6">
    <source>
        <dbReference type="ARBA" id="ARBA00022621"/>
    </source>
</evidence>
<dbReference type="InterPro" id="IPR009050">
    <property type="entry name" value="Globin-like_sf"/>
</dbReference>
<accession>A0A9J8CMQ1</accession>
<evidence type="ECO:0000256" key="5">
    <source>
        <dbReference type="ARBA" id="ARBA00022617"/>
    </source>
</evidence>
<dbReference type="FunFam" id="1.10.490.10:FF:000001">
    <property type="entry name" value="Hemoglobin subunit beta"/>
    <property type="match status" value="1"/>
</dbReference>
<proteinExistence type="inferred from homology"/>
<feature type="domain" description="Globin" evidence="10">
    <location>
        <begin position="3"/>
        <end position="121"/>
    </location>
</feature>
<keyword evidence="4 9" id="KW-0813">Transport</keyword>
<dbReference type="GO" id="GO:0031838">
    <property type="term" value="C:haptoglobin-hemoglobin complex"/>
    <property type="evidence" value="ECO:0007669"/>
    <property type="project" value="TreeGrafter"/>
</dbReference>
<reference evidence="11" key="1">
    <citation type="submission" date="2025-08" db="UniProtKB">
        <authorList>
            <consortium name="Ensembl"/>
        </authorList>
    </citation>
    <scope>IDENTIFICATION</scope>
</reference>